<evidence type="ECO:0000256" key="1">
    <source>
        <dbReference type="ARBA" id="ARBA00004514"/>
    </source>
</evidence>
<dbReference type="EMBL" id="UOFX01000011">
    <property type="protein sequence ID" value="VAX06243.1"/>
    <property type="molecule type" value="Genomic_DNA"/>
</dbReference>
<keyword evidence="5" id="KW-0143">Chaperone</keyword>
<keyword evidence="3" id="KW-0963">Cytoplasm</keyword>
<comment type="subcellular location">
    <subcellularLocation>
        <location evidence="1">Cytoplasm</location>
        <location evidence="1">Cytosol</location>
    </subcellularLocation>
</comment>
<dbReference type="NCBIfam" id="TIGR00208">
    <property type="entry name" value="fliS"/>
    <property type="match status" value="1"/>
</dbReference>
<dbReference type="Gene3D" id="1.20.120.340">
    <property type="entry name" value="Flagellar protein FliS"/>
    <property type="match status" value="1"/>
</dbReference>
<gene>
    <name evidence="6" type="ORF">MNBD_GAMMA26-984</name>
</gene>
<dbReference type="GO" id="GO:0005829">
    <property type="term" value="C:cytosol"/>
    <property type="evidence" value="ECO:0007669"/>
    <property type="project" value="UniProtKB-SubCell"/>
</dbReference>
<dbReference type="SUPFAM" id="SSF101116">
    <property type="entry name" value="Flagellar export chaperone FliS"/>
    <property type="match status" value="1"/>
</dbReference>
<evidence type="ECO:0000256" key="3">
    <source>
        <dbReference type="ARBA" id="ARBA00022490"/>
    </source>
</evidence>
<evidence type="ECO:0000256" key="5">
    <source>
        <dbReference type="ARBA" id="ARBA00023186"/>
    </source>
</evidence>
<protein>
    <submittedName>
        <fullName evidence="6">Flagellar biosynthesis protein FliS</fullName>
    </submittedName>
</protein>
<evidence type="ECO:0000313" key="6">
    <source>
        <dbReference type="EMBL" id="VAX06243.1"/>
    </source>
</evidence>
<dbReference type="AlphaFoldDB" id="A0A3B1B2R8"/>
<name>A0A3B1B2R8_9ZZZZ</name>
<keyword evidence="6" id="KW-0969">Cilium</keyword>
<sequence>MNALKKRGLQRYGRVSVGSEVDDATPHRLIQMLMEGALEKIATAKGCMVRDDVEAKGRHVSWAISIVGGLQSSLDMDAGGEIAQNLDDLYSYIGRRLMDANLNNNPDVLDEVMSLLLEIKGAWDIMPSSVKKMHPKIGEMQGAEV</sequence>
<keyword evidence="6" id="KW-0282">Flagellum</keyword>
<proteinExistence type="inferred from homology"/>
<organism evidence="6">
    <name type="scientific">hydrothermal vent metagenome</name>
    <dbReference type="NCBI Taxonomy" id="652676"/>
    <lineage>
        <taxon>unclassified sequences</taxon>
        <taxon>metagenomes</taxon>
        <taxon>ecological metagenomes</taxon>
    </lineage>
</organism>
<dbReference type="GO" id="GO:0044780">
    <property type="term" value="P:bacterial-type flagellum assembly"/>
    <property type="evidence" value="ECO:0007669"/>
    <property type="project" value="InterPro"/>
</dbReference>
<dbReference type="Pfam" id="PF02561">
    <property type="entry name" value="FliS"/>
    <property type="match status" value="1"/>
</dbReference>
<dbReference type="PIRSF" id="PIRSF039090">
    <property type="entry name" value="Flis"/>
    <property type="match status" value="1"/>
</dbReference>
<dbReference type="InterPro" id="IPR036584">
    <property type="entry name" value="FliS_sf"/>
</dbReference>
<dbReference type="PANTHER" id="PTHR34773">
    <property type="entry name" value="FLAGELLAR SECRETION CHAPERONE FLIS"/>
    <property type="match status" value="1"/>
</dbReference>
<comment type="similarity">
    <text evidence="2">Belongs to the FliS family.</text>
</comment>
<evidence type="ECO:0000256" key="2">
    <source>
        <dbReference type="ARBA" id="ARBA00008787"/>
    </source>
</evidence>
<keyword evidence="6" id="KW-0966">Cell projection</keyword>
<accession>A0A3B1B2R8</accession>
<evidence type="ECO:0000256" key="4">
    <source>
        <dbReference type="ARBA" id="ARBA00022795"/>
    </source>
</evidence>
<dbReference type="InterPro" id="IPR003713">
    <property type="entry name" value="FliS"/>
</dbReference>
<dbReference type="GO" id="GO:0071973">
    <property type="term" value="P:bacterial-type flagellum-dependent cell motility"/>
    <property type="evidence" value="ECO:0007669"/>
    <property type="project" value="TreeGrafter"/>
</dbReference>
<reference evidence="6" key="1">
    <citation type="submission" date="2018-06" db="EMBL/GenBank/DDBJ databases">
        <authorList>
            <person name="Zhirakovskaya E."/>
        </authorList>
    </citation>
    <scope>NUCLEOTIDE SEQUENCE</scope>
</reference>
<dbReference type="CDD" id="cd16098">
    <property type="entry name" value="FliS"/>
    <property type="match status" value="1"/>
</dbReference>
<keyword evidence="4" id="KW-1005">Bacterial flagellum biogenesis</keyword>
<dbReference type="PANTHER" id="PTHR34773:SF1">
    <property type="entry name" value="FLAGELLAR SECRETION CHAPERONE FLIS"/>
    <property type="match status" value="1"/>
</dbReference>